<dbReference type="EMBL" id="ASRX01000010">
    <property type="protein sequence ID" value="EYF07506.1"/>
    <property type="molecule type" value="Genomic_DNA"/>
</dbReference>
<sequence>MGKAADPKASATTADAPSHSTAITGGTSPTAPTTTSSETSLGRGDAREASPGRGDARGDLLFVHSPSDDGQGLRVIRKRENRIEFGELRALEEGRPLHGEVVQLHQREEHERLFDVEVMLDAAHTAPAAHARSGPAQVATDAYRSNWDAIFGPPAAKPSPGGSGSALN</sequence>
<gene>
    <name evidence="2" type="ORF">CAP_0259</name>
</gene>
<dbReference type="RefSeq" id="WP_044237847.1">
    <property type="nucleotide sequence ID" value="NZ_ASRX01000010.1"/>
</dbReference>
<evidence type="ECO:0000313" key="3">
    <source>
        <dbReference type="Proteomes" id="UP000019678"/>
    </source>
</evidence>
<feature type="compositionally biased region" description="Basic and acidic residues" evidence="1">
    <location>
        <begin position="44"/>
        <end position="58"/>
    </location>
</feature>
<name>A0A017TFY4_9BACT</name>
<reference evidence="2 3" key="1">
    <citation type="submission" date="2013-05" db="EMBL/GenBank/DDBJ databases">
        <title>Genome assembly of Chondromyces apiculatus DSM 436.</title>
        <authorList>
            <person name="Sharma G."/>
            <person name="Khatri I."/>
            <person name="Kaur C."/>
            <person name="Mayilraj S."/>
            <person name="Subramanian S."/>
        </authorList>
    </citation>
    <scope>NUCLEOTIDE SEQUENCE [LARGE SCALE GENOMIC DNA]</scope>
    <source>
        <strain evidence="2 3">DSM 436</strain>
    </source>
</reference>
<feature type="region of interest" description="Disordered" evidence="1">
    <location>
        <begin position="1"/>
        <end position="72"/>
    </location>
</feature>
<accession>A0A017TFY4</accession>
<comment type="caution">
    <text evidence="2">The sequence shown here is derived from an EMBL/GenBank/DDBJ whole genome shotgun (WGS) entry which is preliminary data.</text>
</comment>
<proteinExistence type="predicted"/>
<dbReference type="Proteomes" id="UP000019678">
    <property type="component" value="Unassembled WGS sequence"/>
</dbReference>
<evidence type="ECO:0000256" key="1">
    <source>
        <dbReference type="SAM" id="MobiDB-lite"/>
    </source>
</evidence>
<evidence type="ECO:0000313" key="2">
    <source>
        <dbReference type="EMBL" id="EYF07506.1"/>
    </source>
</evidence>
<protein>
    <submittedName>
        <fullName evidence="2">Uncharacterized protein</fullName>
    </submittedName>
</protein>
<feature type="compositionally biased region" description="Low complexity" evidence="1">
    <location>
        <begin position="20"/>
        <end position="40"/>
    </location>
</feature>
<keyword evidence="3" id="KW-1185">Reference proteome</keyword>
<dbReference type="AlphaFoldDB" id="A0A017TFY4"/>
<organism evidence="2 3">
    <name type="scientific">Chondromyces apiculatus DSM 436</name>
    <dbReference type="NCBI Taxonomy" id="1192034"/>
    <lineage>
        <taxon>Bacteria</taxon>
        <taxon>Pseudomonadati</taxon>
        <taxon>Myxococcota</taxon>
        <taxon>Polyangia</taxon>
        <taxon>Polyangiales</taxon>
        <taxon>Polyangiaceae</taxon>
        <taxon>Chondromyces</taxon>
    </lineage>
</organism>
<feature type="compositionally biased region" description="Polar residues" evidence="1">
    <location>
        <begin position="10"/>
        <end position="19"/>
    </location>
</feature>
<dbReference type="OrthoDB" id="5520407at2"/>